<keyword evidence="1" id="KW-0175">Coiled coil</keyword>
<dbReference type="STRING" id="1210086.GCA_001613105_01197"/>
<reference evidence="2 3" key="1">
    <citation type="submission" date="2018-07" db="EMBL/GenBank/DDBJ databases">
        <title>Genomic Encyclopedia of Type Strains, Phase IV (KMG-IV): sequencing the most valuable type-strain genomes for metagenomic binning, comparative biology and taxonomic classification.</title>
        <authorList>
            <person name="Goeker M."/>
        </authorList>
    </citation>
    <scope>NUCLEOTIDE SEQUENCE [LARGE SCALE GENOMIC DNA]</scope>
    <source>
        <strain evidence="2 3">DSM 44290</strain>
    </source>
</reference>
<evidence type="ECO:0000256" key="1">
    <source>
        <dbReference type="SAM" id="Coils"/>
    </source>
</evidence>
<dbReference type="Pfam" id="PF06013">
    <property type="entry name" value="WXG100"/>
    <property type="match status" value="1"/>
</dbReference>
<dbReference type="Gene3D" id="1.10.287.1060">
    <property type="entry name" value="ESAT-6-like"/>
    <property type="match status" value="1"/>
</dbReference>
<proteinExistence type="predicted"/>
<sequence>MDQHIELNPDGLRAAAADFDDVTDWLGKIRKILEDSTGALGEAWGHDKAGKKFADGPKGYKAGRDNSFKSLSQLADVLEQNANNLRDAAKVFEENERAQSR</sequence>
<dbReference type="AlphaFoldDB" id="A0A370IC77"/>
<gene>
    <name evidence="2" type="ORF">DFR76_102621</name>
</gene>
<dbReference type="EMBL" id="QQBC01000002">
    <property type="protein sequence ID" value="RDI68220.1"/>
    <property type="molecule type" value="Genomic_DNA"/>
</dbReference>
<feature type="coiled-coil region" evidence="1">
    <location>
        <begin position="68"/>
        <end position="95"/>
    </location>
</feature>
<accession>A0A370IC77</accession>
<dbReference type="SUPFAM" id="SSF140453">
    <property type="entry name" value="EsxAB dimer-like"/>
    <property type="match status" value="1"/>
</dbReference>
<evidence type="ECO:0000313" key="2">
    <source>
        <dbReference type="EMBL" id="RDI68220.1"/>
    </source>
</evidence>
<dbReference type="InterPro" id="IPR010310">
    <property type="entry name" value="T7SS_ESAT-6-like"/>
</dbReference>
<comment type="caution">
    <text evidence="2">The sequence shown here is derived from an EMBL/GenBank/DDBJ whole genome shotgun (WGS) entry which is preliminary data.</text>
</comment>
<protein>
    <submittedName>
        <fullName evidence="2">Uncharacterized protein YukE</fullName>
    </submittedName>
</protein>
<dbReference type="Proteomes" id="UP000254869">
    <property type="component" value="Unassembled WGS sequence"/>
</dbReference>
<dbReference type="InterPro" id="IPR036689">
    <property type="entry name" value="ESAT-6-like_sf"/>
</dbReference>
<organism evidence="2 3">
    <name type="scientific">Nocardia pseudobrasiliensis</name>
    <dbReference type="NCBI Taxonomy" id="45979"/>
    <lineage>
        <taxon>Bacteria</taxon>
        <taxon>Bacillati</taxon>
        <taxon>Actinomycetota</taxon>
        <taxon>Actinomycetes</taxon>
        <taxon>Mycobacteriales</taxon>
        <taxon>Nocardiaceae</taxon>
        <taxon>Nocardia</taxon>
    </lineage>
</organism>
<name>A0A370IC77_9NOCA</name>
<keyword evidence="3" id="KW-1185">Reference proteome</keyword>
<dbReference type="RefSeq" id="WP_067992985.1">
    <property type="nucleotide sequence ID" value="NZ_QQBC01000002.1"/>
</dbReference>
<evidence type="ECO:0000313" key="3">
    <source>
        <dbReference type="Proteomes" id="UP000254869"/>
    </source>
</evidence>